<dbReference type="OrthoDB" id="3683281at2"/>
<protein>
    <submittedName>
        <fullName evidence="1">Uncharacterized protein</fullName>
    </submittedName>
</protein>
<dbReference type="EMBL" id="MASW01000005">
    <property type="protein sequence ID" value="PXY22317.1"/>
    <property type="molecule type" value="Genomic_DNA"/>
</dbReference>
<accession>A0A2V4AP06</accession>
<dbReference type="Proteomes" id="UP000249915">
    <property type="component" value="Unassembled WGS sequence"/>
</dbReference>
<dbReference type="PANTHER" id="PTHR42305:SF1">
    <property type="entry name" value="MEMBRANE PROTEIN RV1733C-RELATED"/>
    <property type="match status" value="1"/>
</dbReference>
<proteinExistence type="predicted"/>
<dbReference type="AlphaFoldDB" id="A0A2V4AP06"/>
<reference evidence="1 2" key="1">
    <citation type="submission" date="2016-07" db="EMBL/GenBank/DDBJ databases">
        <title>Draft genome sequence of Prauserella muralis DSM 45305, isolated from a mould-covered wall in an indoor environment.</title>
        <authorList>
            <person name="Ruckert C."/>
            <person name="Albersmeier A."/>
            <person name="Jiang C.-L."/>
            <person name="Jiang Y."/>
            <person name="Kalinowski J."/>
            <person name="Schneider O."/>
            <person name="Winkler A."/>
            <person name="Zotchev S.B."/>
        </authorList>
    </citation>
    <scope>NUCLEOTIDE SEQUENCE [LARGE SCALE GENOMIC DNA]</scope>
    <source>
        <strain evidence="1 2">DSM 45305</strain>
    </source>
</reference>
<organism evidence="1 2">
    <name type="scientific">Prauserella muralis</name>
    <dbReference type="NCBI Taxonomy" id="588067"/>
    <lineage>
        <taxon>Bacteria</taxon>
        <taxon>Bacillati</taxon>
        <taxon>Actinomycetota</taxon>
        <taxon>Actinomycetes</taxon>
        <taxon>Pseudonocardiales</taxon>
        <taxon>Pseudonocardiaceae</taxon>
        <taxon>Prauserella</taxon>
    </lineage>
</organism>
<sequence>MERTARRALGAWRRVWPGAGPFVRREDRIDAAARLTALVCALLAVPLAALLGSSAHARQLELSAGQLAASRPATATVLADAPRRRISPVASGSQWVDVPVRWQVAGAEKRGVLRVLEGTTAGSRRQIWLDRDGNLTAVPVTASDAARVGVGVGLAGWLAAVLTLACGYGLVRAGTDRRRLAAWGREWERVSGEWSTA</sequence>
<dbReference type="RefSeq" id="WP_112282920.1">
    <property type="nucleotide sequence ID" value="NZ_MASW01000005.1"/>
</dbReference>
<dbReference type="PANTHER" id="PTHR42305">
    <property type="entry name" value="MEMBRANE PROTEIN RV1733C-RELATED"/>
    <property type="match status" value="1"/>
</dbReference>
<comment type="caution">
    <text evidence="1">The sequence shown here is derived from an EMBL/GenBank/DDBJ whole genome shotgun (WGS) entry which is preliminary data.</text>
</comment>
<dbReference type="InterPro" id="IPR039708">
    <property type="entry name" value="MT1774/Rv1733c-like"/>
</dbReference>
<gene>
    <name evidence="1" type="ORF">BAY60_20810</name>
</gene>
<evidence type="ECO:0000313" key="1">
    <source>
        <dbReference type="EMBL" id="PXY22317.1"/>
    </source>
</evidence>
<name>A0A2V4AP06_9PSEU</name>
<evidence type="ECO:0000313" key="2">
    <source>
        <dbReference type="Proteomes" id="UP000249915"/>
    </source>
</evidence>
<keyword evidence="2" id="KW-1185">Reference proteome</keyword>